<organism evidence="1">
    <name type="scientific">Anguilla anguilla</name>
    <name type="common">European freshwater eel</name>
    <name type="synonym">Muraena anguilla</name>
    <dbReference type="NCBI Taxonomy" id="7936"/>
    <lineage>
        <taxon>Eukaryota</taxon>
        <taxon>Metazoa</taxon>
        <taxon>Chordata</taxon>
        <taxon>Craniata</taxon>
        <taxon>Vertebrata</taxon>
        <taxon>Euteleostomi</taxon>
        <taxon>Actinopterygii</taxon>
        <taxon>Neopterygii</taxon>
        <taxon>Teleostei</taxon>
        <taxon>Anguilliformes</taxon>
        <taxon>Anguillidae</taxon>
        <taxon>Anguilla</taxon>
    </lineage>
</organism>
<accession>A0A0E9PIV8</accession>
<reference evidence="1" key="2">
    <citation type="journal article" date="2015" name="Fish Shellfish Immunol.">
        <title>Early steps in the European eel (Anguilla anguilla)-Vibrio vulnificus interaction in the gills: Role of the RtxA13 toxin.</title>
        <authorList>
            <person name="Callol A."/>
            <person name="Pajuelo D."/>
            <person name="Ebbesson L."/>
            <person name="Teles M."/>
            <person name="MacKenzie S."/>
            <person name="Amaro C."/>
        </authorList>
    </citation>
    <scope>NUCLEOTIDE SEQUENCE</scope>
</reference>
<dbReference type="AlphaFoldDB" id="A0A0E9PIV8"/>
<proteinExistence type="predicted"/>
<reference evidence="1" key="1">
    <citation type="submission" date="2014-11" db="EMBL/GenBank/DDBJ databases">
        <authorList>
            <person name="Amaro Gonzalez C."/>
        </authorList>
    </citation>
    <scope>NUCLEOTIDE SEQUENCE</scope>
</reference>
<evidence type="ECO:0000313" key="1">
    <source>
        <dbReference type="EMBL" id="JAH04454.1"/>
    </source>
</evidence>
<sequence length="30" mass="3503">MQNAISRLQPLQEPSMGFLTQVREQSRLIM</sequence>
<dbReference type="EMBL" id="GBXM01104123">
    <property type="protein sequence ID" value="JAH04454.1"/>
    <property type="molecule type" value="Transcribed_RNA"/>
</dbReference>
<name>A0A0E9PIV8_ANGAN</name>
<protein>
    <submittedName>
        <fullName evidence="1">Uncharacterized protein</fullName>
    </submittedName>
</protein>